<organism evidence="11 12">
    <name type="scientific">Lachnellula hyalina</name>
    <dbReference type="NCBI Taxonomy" id="1316788"/>
    <lineage>
        <taxon>Eukaryota</taxon>
        <taxon>Fungi</taxon>
        <taxon>Dikarya</taxon>
        <taxon>Ascomycota</taxon>
        <taxon>Pezizomycotina</taxon>
        <taxon>Leotiomycetes</taxon>
        <taxon>Helotiales</taxon>
        <taxon>Lachnaceae</taxon>
        <taxon>Lachnellula</taxon>
    </lineage>
</organism>
<evidence type="ECO:0000256" key="6">
    <source>
        <dbReference type="ARBA" id="ARBA00047473"/>
    </source>
</evidence>
<evidence type="ECO:0000259" key="10">
    <source>
        <dbReference type="SMART" id="SM00984"/>
    </source>
</evidence>
<dbReference type="FunFam" id="1.20.5.100:FF:000001">
    <property type="entry name" value="UDP-glucose 6-dehydrogenase"/>
    <property type="match status" value="1"/>
</dbReference>
<feature type="binding site" evidence="9">
    <location>
        <position position="208"/>
    </location>
    <ligand>
        <name>NAD(+)</name>
        <dbReference type="ChEBI" id="CHEBI:57540"/>
    </ligand>
</feature>
<dbReference type="GO" id="GO:0051287">
    <property type="term" value="F:NAD binding"/>
    <property type="evidence" value="ECO:0007669"/>
    <property type="project" value="InterPro"/>
</dbReference>
<keyword evidence="12" id="KW-1185">Reference proteome</keyword>
<evidence type="ECO:0000256" key="3">
    <source>
        <dbReference type="ARBA" id="ARBA00012954"/>
    </source>
</evidence>
<dbReference type="InterPro" id="IPR036220">
    <property type="entry name" value="UDP-Glc/GDP-Man_DH_C_sf"/>
</dbReference>
<comment type="similarity">
    <text evidence="2">Belongs to the UDP-glucose/GDP-mannose dehydrogenase family.</text>
</comment>
<dbReference type="GO" id="GO:0006024">
    <property type="term" value="P:glycosaminoglycan biosynthetic process"/>
    <property type="evidence" value="ECO:0007669"/>
    <property type="project" value="TreeGrafter"/>
</dbReference>
<evidence type="ECO:0000313" key="11">
    <source>
        <dbReference type="EMBL" id="TVY24759.1"/>
    </source>
</evidence>
<keyword evidence="5 9" id="KW-0520">NAD</keyword>
<comment type="caution">
    <text evidence="11">The sequence shown here is derived from an EMBL/GenBank/DDBJ whole genome shotgun (WGS) entry which is preliminary data.</text>
</comment>
<dbReference type="GO" id="GO:0000271">
    <property type="term" value="P:polysaccharide biosynthetic process"/>
    <property type="evidence" value="ECO:0007669"/>
    <property type="project" value="InterPro"/>
</dbReference>
<evidence type="ECO:0000256" key="4">
    <source>
        <dbReference type="ARBA" id="ARBA00023002"/>
    </source>
</evidence>
<dbReference type="SUPFAM" id="SSF48179">
    <property type="entry name" value="6-phosphogluconate dehydrogenase C-terminal domain-like"/>
    <property type="match status" value="1"/>
</dbReference>
<dbReference type="InterPro" id="IPR008927">
    <property type="entry name" value="6-PGluconate_DH-like_C_sf"/>
</dbReference>
<keyword evidence="4" id="KW-0560">Oxidoreductase</keyword>
<feature type="binding site" evidence="8">
    <location>
        <position position="389"/>
    </location>
    <ligand>
        <name>substrate</name>
    </ligand>
</feature>
<dbReference type="Gene3D" id="3.40.50.720">
    <property type="entry name" value="NAD(P)-binding Rossmann-like Domain"/>
    <property type="match status" value="2"/>
</dbReference>
<feature type="binding site" evidence="9">
    <location>
        <position position="281"/>
    </location>
    <ligand>
        <name>NAD(+)</name>
        <dbReference type="ChEBI" id="CHEBI:57540"/>
    </ligand>
</feature>
<feature type="binding site" evidence="9">
    <location>
        <position position="248"/>
    </location>
    <ligand>
        <name>NAD(+)</name>
        <dbReference type="ChEBI" id="CHEBI:57540"/>
    </ligand>
</feature>
<dbReference type="Pfam" id="PF03721">
    <property type="entry name" value="UDPG_MGDP_dh_N"/>
    <property type="match status" value="2"/>
</dbReference>
<accession>A0A8H8TWD2</accession>
<evidence type="ECO:0000256" key="1">
    <source>
        <dbReference type="ARBA" id="ARBA00004701"/>
    </source>
</evidence>
<dbReference type="GO" id="GO:0003979">
    <property type="term" value="F:UDP-glucose 6-dehydrogenase activity"/>
    <property type="evidence" value="ECO:0007669"/>
    <property type="project" value="UniProtKB-EC"/>
</dbReference>
<feature type="binding site" evidence="8">
    <location>
        <position position="336"/>
    </location>
    <ligand>
        <name>substrate</name>
    </ligand>
</feature>
<evidence type="ECO:0000256" key="7">
    <source>
        <dbReference type="PIRSR" id="PIRSR500134-1"/>
    </source>
</evidence>
<dbReference type="GO" id="GO:0006065">
    <property type="term" value="P:UDP-glucuronate biosynthetic process"/>
    <property type="evidence" value="ECO:0007669"/>
    <property type="project" value="UniProtKB-UniPathway"/>
</dbReference>
<dbReference type="NCBIfam" id="TIGR03026">
    <property type="entry name" value="NDP-sugDHase"/>
    <property type="match status" value="1"/>
</dbReference>
<dbReference type="GeneID" id="41987750"/>
<dbReference type="UniPathway" id="UPA00038">
    <property type="reaction ID" value="UER00491"/>
</dbReference>
<dbReference type="PIRSF" id="PIRSF000124">
    <property type="entry name" value="UDPglc_GDPman_dh"/>
    <property type="match status" value="1"/>
</dbReference>
<feature type="binding site" evidence="8">
    <location>
        <begin position="381"/>
        <end position="385"/>
    </location>
    <ligand>
        <name>substrate</name>
    </ligand>
</feature>
<dbReference type="Gene3D" id="1.20.5.100">
    <property type="entry name" value="Cytochrome c1, transmembrane anchor, C-terminal"/>
    <property type="match status" value="1"/>
</dbReference>
<dbReference type="OrthoDB" id="5059218at2759"/>
<dbReference type="InterPro" id="IPR028356">
    <property type="entry name" value="UDPglc_DH_euk"/>
</dbReference>
<dbReference type="InterPro" id="IPR017476">
    <property type="entry name" value="UDP-Glc/GDP-Man"/>
</dbReference>
<dbReference type="InterPro" id="IPR028357">
    <property type="entry name" value="UDPglc_DH_bac"/>
</dbReference>
<comment type="pathway">
    <text evidence="1">Nucleotide-sugar biosynthesis; UDP-alpha-D-glucuronate biosynthesis; UDP-alpha-D-glucuronate from UDP-alpha-D-glucose: step 1/1.</text>
</comment>
<feature type="binding site" evidence="8">
    <location>
        <position position="455"/>
    </location>
    <ligand>
        <name>substrate</name>
    </ligand>
</feature>
<dbReference type="GO" id="GO:0005634">
    <property type="term" value="C:nucleus"/>
    <property type="evidence" value="ECO:0007669"/>
    <property type="project" value="TreeGrafter"/>
</dbReference>
<evidence type="ECO:0000256" key="8">
    <source>
        <dbReference type="PIRSR" id="PIRSR500134-2"/>
    </source>
</evidence>
<proteinExistence type="inferred from homology"/>
<dbReference type="SUPFAM" id="SSF51735">
    <property type="entry name" value="NAD(P)-binding Rossmann-fold domains"/>
    <property type="match status" value="1"/>
</dbReference>
<feature type="binding site" evidence="8">
    <location>
        <begin position="278"/>
        <end position="281"/>
    </location>
    <ligand>
        <name>substrate</name>
    </ligand>
</feature>
<protein>
    <recommendedName>
        <fullName evidence="3">UDP-glucose 6-dehydrogenase</fullName>
        <ecNumber evidence="3">1.1.1.22</ecNumber>
    </recommendedName>
</protein>
<dbReference type="PIRSF" id="PIRSF500134">
    <property type="entry name" value="UDPglc_DH_bac"/>
    <property type="match status" value="1"/>
</dbReference>
<dbReference type="InterPro" id="IPR014026">
    <property type="entry name" value="UDP-Glc/GDP-Man_DH_dimer"/>
</dbReference>
<feature type="binding site" evidence="9">
    <location>
        <position position="395"/>
    </location>
    <ligand>
        <name>NAD(+)</name>
        <dbReference type="ChEBI" id="CHEBI:57540"/>
    </ligand>
</feature>
<sequence length="676" mass="73951">MARHLPQAFLAFGSEDTLFNIPTPTTTPGGSFGSSPSLKVLGIGDALEDEAVGKGRPEQDSTFADAVLSNRAEVRNICCIGAGYIGGPTSAMIAFQNPHLKITVVDRDPFRIQKWNSKHLPIFEPGLQDILRIARDGSNATTFLDEAVRTDSMDIMSSDILASSEYKTHCGEHKEQIFVQARKPNLFFSTEVSRSISEADIVLIAVNTPTKLRGLGAGRATDMTALEAASREVATYAKPGAIIVEKSTVPCRTAEMIRDTLKVHRPNLDFEVLSNPEFLAEGTAMTDLLTPDRVVIGSSQTPAGYRAAAALSSVYAAWVPQIRIVSMNIWSSELSKLVANAMLAQRISSINSISAICEATGADIDEITRSIGLDPRIGERFLKSGIGFGGSCFKKDILSLTYLAEGLGLPEVAEYWTQVLKVNDWQRSRFVKRVIRCLNQTVVGKKLTVLGYAFKKNTGDTRESPALECIKSLLEETPKQIAVFDPCCDPNIVKEEIGRLVGGKVLQESGGPIEVYSDPYQACLNSHAVLILTDCDEFQNCAPCKFPNELPEAKPPATMDPRPFHWLEPTESQILSLQKSLSAMLLVNDPLQRFVAQPECEPGCQYCLEQNLVPLDGKEEKNDRLDWAKIAYNLQKPKWVFDGRGVLNISEMEALGVRVEAIGKVDRAGRRSALGV</sequence>
<feature type="binding site" evidence="9">
    <location>
        <position position="462"/>
    </location>
    <ligand>
        <name>NAD(+)</name>
        <dbReference type="ChEBI" id="CHEBI:57540"/>
    </ligand>
</feature>
<dbReference type="EMBL" id="QGMH01000118">
    <property type="protein sequence ID" value="TVY24759.1"/>
    <property type="molecule type" value="Genomic_DNA"/>
</dbReference>
<dbReference type="RefSeq" id="XP_031003547.1">
    <property type="nucleotide sequence ID" value="XM_031152481.1"/>
</dbReference>
<dbReference type="SUPFAM" id="SSF52413">
    <property type="entry name" value="UDP-glucose/GDP-mannose dehydrogenase C-terminal domain"/>
    <property type="match status" value="1"/>
</dbReference>
<evidence type="ECO:0000256" key="9">
    <source>
        <dbReference type="PIRSR" id="PIRSR500134-3"/>
    </source>
</evidence>
<gene>
    <name evidence="11" type="primary">sqv-4</name>
    <name evidence="11" type="ORF">LHYA1_G007552</name>
</gene>
<dbReference type="InterPro" id="IPR036291">
    <property type="entry name" value="NAD(P)-bd_dom_sf"/>
</dbReference>
<dbReference type="Pfam" id="PF03720">
    <property type="entry name" value="UDPG_MGDP_dh_C"/>
    <property type="match status" value="1"/>
</dbReference>
<dbReference type="EC" id="1.1.1.22" evidence="3"/>
<feature type="active site" description="Nucleophile" evidence="7">
    <location>
        <position position="392"/>
    </location>
</feature>
<feature type="domain" description="UDP-glucose/GDP-mannose dehydrogenase C-terminal" evidence="10">
    <location>
        <begin position="448"/>
        <end position="543"/>
    </location>
</feature>
<dbReference type="AlphaFoldDB" id="A0A8H8TWD2"/>
<evidence type="ECO:0000256" key="5">
    <source>
        <dbReference type="ARBA" id="ARBA00023027"/>
    </source>
</evidence>
<dbReference type="Proteomes" id="UP000431533">
    <property type="component" value="Unassembled WGS sequence"/>
</dbReference>
<dbReference type="InterPro" id="IPR014027">
    <property type="entry name" value="UDP-Glc/GDP-Man_DH_C"/>
</dbReference>
<evidence type="ECO:0000313" key="12">
    <source>
        <dbReference type="Proteomes" id="UP000431533"/>
    </source>
</evidence>
<dbReference type="InterPro" id="IPR001732">
    <property type="entry name" value="UDP-Glc/GDP-Man_DH_N"/>
</dbReference>
<evidence type="ECO:0000256" key="2">
    <source>
        <dbReference type="ARBA" id="ARBA00006601"/>
    </source>
</evidence>
<dbReference type="PANTHER" id="PTHR11374:SF3">
    <property type="entry name" value="UDP-GLUCOSE 6-DEHYDROGENASE"/>
    <property type="match status" value="1"/>
</dbReference>
<dbReference type="SMART" id="SM00984">
    <property type="entry name" value="UDPG_MGDP_dh_C"/>
    <property type="match status" value="1"/>
</dbReference>
<name>A0A8H8TWD2_9HELO</name>
<comment type="catalytic activity">
    <reaction evidence="6">
        <text>UDP-alpha-D-glucose + 2 NAD(+) + H2O = UDP-alpha-D-glucuronate + 2 NADH + 3 H(+)</text>
        <dbReference type="Rhea" id="RHEA:23596"/>
        <dbReference type="ChEBI" id="CHEBI:15377"/>
        <dbReference type="ChEBI" id="CHEBI:15378"/>
        <dbReference type="ChEBI" id="CHEBI:57540"/>
        <dbReference type="ChEBI" id="CHEBI:57945"/>
        <dbReference type="ChEBI" id="CHEBI:58052"/>
        <dbReference type="ChEBI" id="CHEBI:58885"/>
        <dbReference type="EC" id="1.1.1.22"/>
    </reaction>
</comment>
<dbReference type="Pfam" id="PF00984">
    <property type="entry name" value="UDPG_MGDP_dh"/>
    <property type="match status" value="1"/>
</dbReference>
<dbReference type="PANTHER" id="PTHR11374">
    <property type="entry name" value="UDP-GLUCOSE DEHYDROGENASE/UDP-MANNAC DEHYDROGENASE"/>
    <property type="match status" value="1"/>
</dbReference>
<reference evidence="11 12" key="1">
    <citation type="submission" date="2018-05" db="EMBL/GenBank/DDBJ databases">
        <title>Genome sequencing and assembly of the regulated plant pathogen Lachnellula willkommii and related sister species for the development of diagnostic species identification markers.</title>
        <authorList>
            <person name="Giroux E."/>
            <person name="Bilodeau G."/>
        </authorList>
    </citation>
    <scope>NUCLEOTIDE SEQUENCE [LARGE SCALE GENOMIC DNA]</scope>
    <source>
        <strain evidence="11 12">CBS 185.66</strain>
    </source>
</reference>